<name>A0A2W7IWP8_9PROT</name>
<dbReference type="GO" id="GO:0005524">
    <property type="term" value="F:ATP binding"/>
    <property type="evidence" value="ECO:0007669"/>
    <property type="project" value="UniProtKB-KW"/>
</dbReference>
<feature type="transmembrane region" description="Helical" evidence="7">
    <location>
        <begin position="56"/>
        <end position="75"/>
    </location>
</feature>
<protein>
    <submittedName>
        <fullName evidence="10">ATP-binding cassette subfamily C protein CydC</fullName>
    </submittedName>
</protein>
<feature type="transmembrane region" description="Helical" evidence="7">
    <location>
        <begin position="170"/>
        <end position="189"/>
    </location>
</feature>
<dbReference type="GO" id="GO:0016887">
    <property type="term" value="F:ATP hydrolysis activity"/>
    <property type="evidence" value="ECO:0007669"/>
    <property type="project" value="InterPro"/>
</dbReference>
<evidence type="ECO:0000256" key="5">
    <source>
        <dbReference type="ARBA" id="ARBA00022989"/>
    </source>
</evidence>
<dbReference type="GO" id="GO:0005886">
    <property type="term" value="C:plasma membrane"/>
    <property type="evidence" value="ECO:0007669"/>
    <property type="project" value="UniProtKB-SubCell"/>
</dbReference>
<dbReference type="Gene3D" id="3.40.50.300">
    <property type="entry name" value="P-loop containing nucleotide triphosphate hydrolases"/>
    <property type="match status" value="1"/>
</dbReference>
<sequence length="562" mass="56502">MGVMAMGTMLADLCRVLGLWRRRWPVLLLAVGVTVVSALAGLALMTLAGRAVSHEVAALSGAAAGGAGLLLLPWLRPLLIGRPGLRWGERMATHAAAFRALADTRVWFFSRLAERLPGGIGHGRAGDLLGRIVADVEALDGLYLRALVPLAAGAAVVVAAALILGAISPLLAVLVTLPLACALALPPLLAPIAARAAKGAAAAEGRLRDAVVDPLAGLEDTLANNAEATAILRVEAAAARLTAAQRGLARRNALAGAAGALLGQGALLGALGFGIAGGEGALWGAVLGAFLALAAAEPFAGLPRAGIAIATAGASARRLFLAADRPVPVPDPVATVAAPAGHALRIEGVRFAWAADRGEVFAGLDMEVPEGAHVALLGPSGAGKSSLIALLTKLAAPSAGRILIGGVDIAGLPAAAVRGKFAVLSQDARLFDDSIAANLRLAAPDADDAALFGALDRAGIGDLIRALPEGLQTRCGEGGARFSGGQVRRIALARALVCAAPILLLDEPAAGLDAAAELAFLATLETAAAGRTVLLLQHRLIGPFRPQKLFRLVAGRALPGLG</sequence>
<dbReference type="EMBL" id="QKYU01000001">
    <property type="protein sequence ID" value="PZW50942.1"/>
    <property type="molecule type" value="Genomic_DNA"/>
</dbReference>
<organism evidence="10 11">
    <name type="scientific">Humitalea rosea</name>
    <dbReference type="NCBI Taxonomy" id="990373"/>
    <lineage>
        <taxon>Bacteria</taxon>
        <taxon>Pseudomonadati</taxon>
        <taxon>Pseudomonadota</taxon>
        <taxon>Alphaproteobacteria</taxon>
        <taxon>Acetobacterales</taxon>
        <taxon>Roseomonadaceae</taxon>
        <taxon>Humitalea</taxon>
    </lineage>
</organism>
<evidence type="ECO:0000259" key="9">
    <source>
        <dbReference type="PROSITE" id="PS50929"/>
    </source>
</evidence>
<reference evidence="10 11" key="1">
    <citation type="submission" date="2018-06" db="EMBL/GenBank/DDBJ databases">
        <title>Genomic Encyclopedia of Archaeal and Bacterial Type Strains, Phase II (KMG-II): from individual species to whole genera.</title>
        <authorList>
            <person name="Goeker M."/>
        </authorList>
    </citation>
    <scope>NUCLEOTIDE SEQUENCE [LARGE SCALE GENOMIC DNA]</scope>
    <source>
        <strain evidence="10 11">DSM 24525</strain>
    </source>
</reference>
<dbReference type="SUPFAM" id="SSF52540">
    <property type="entry name" value="P-loop containing nucleoside triphosphate hydrolases"/>
    <property type="match status" value="1"/>
</dbReference>
<dbReference type="InterPro" id="IPR011527">
    <property type="entry name" value="ABC1_TM_dom"/>
</dbReference>
<dbReference type="NCBIfam" id="TIGR02868">
    <property type="entry name" value="CydC"/>
    <property type="match status" value="1"/>
</dbReference>
<comment type="caution">
    <text evidence="10">The sequence shown here is derived from an EMBL/GenBank/DDBJ whole genome shotgun (WGS) entry which is preliminary data.</text>
</comment>
<dbReference type="PANTHER" id="PTHR24221:SF654">
    <property type="entry name" value="ATP-BINDING CASSETTE SUB-FAMILY B MEMBER 6"/>
    <property type="match status" value="1"/>
</dbReference>
<proteinExistence type="predicted"/>
<dbReference type="Pfam" id="PF00005">
    <property type="entry name" value="ABC_tran"/>
    <property type="match status" value="1"/>
</dbReference>
<dbReference type="GO" id="GO:0140359">
    <property type="term" value="F:ABC-type transporter activity"/>
    <property type="evidence" value="ECO:0007669"/>
    <property type="project" value="InterPro"/>
</dbReference>
<comment type="subcellular location">
    <subcellularLocation>
        <location evidence="1">Cell membrane</location>
        <topology evidence="1">Multi-pass membrane protein</topology>
    </subcellularLocation>
</comment>
<dbReference type="PROSITE" id="PS50929">
    <property type="entry name" value="ABC_TM1F"/>
    <property type="match status" value="1"/>
</dbReference>
<dbReference type="Gene3D" id="1.20.1560.10">
    <property type="entry name" value="ABC transporter type 1, transmembrane domain"/>
    <property type="match status" value="1"/>
</dbReference>
<gene>
    <name evidence="10" type="ORF">C8P66_101157</name>
</gene>
<keyword evidence="4 10" id="KW-0067">ATP-binding</keyword>
<evidence type="ECO:0000256" key="1">
    <source>
        <dbReference type="ARBA" id="ARBA00004651"/>
    </source>
</evidence>
<dbReference type="GO" id="GO:0034775">
    <property type="term" value="P:glutathione transmembrane transport"/>
    <property type="evidence" value="ECO:0007669"/>
    <property type="project" value="InterPro"/>
</dbReference>
<evidence type="ECO:0000256" key="7">
    <source>
        <dbReference type="SAM" id="Phobius"/>
    </source>
</evidence>
<keyword evidence="2 7" id="KW-0812">Transmembrane</keyword>
<evidence type="ECO:0000256" key="2">
    <source>
        <dbReference type="ARBA" id="ARBA00022692"/>
    </source>
</evidence>
<feature type="domain" description="ABC transmembrane type-1" evidence="9">
    <location>
        <begin position="28"/>
        <end position="294"/>
    </location>
</feature>
<dbReference type="SMART" id="SM00382">
    <property type="entry name" value="AAA"/>
    <property type="match status" value="1"/>
</dbReference>
<dbReference type="InterPro" id="IPR014223">
    <property type="entry name" value="ABC_CydC/D"/>
</dbReference>
<feature type="domain" description="ABC transporter" evidence="8">
    <location>
        <begin position="344"/>
        <end position="562"/>
    </location>
</feature>
<dbReference type="AlphaFoldDB" id="A0A2W7IWP8"/>
<dbReference type="InterPro" id="IPR003593">
    <property type="entry name" value="AAA+_ATPase"/>
</dbReference>
<feature type="transmembrane region" description="Helical" evidence="7">
    <location>
        <begin position="281"/>
        <end position="300"/>
    </location>
</feature>
<accession>A0A2W7IWP8</accession>
<evidence type="ECO:0000256" key="3">
    <source>
        <dbReference type="ARBA" id="ARBA00022741"/>
    </source>
</evidence>
<evidence type="ECO:0000313" key="10">
    <source>
        <dbReference type="EMBL" id="PZW50942.1"/>
    </source>
</evidence>
<feature type="transmembrane region" description="Helical" evidence="7">
    <location>
        <begin position="253"/>
        <end position="275"/>
    </location>
</feature>
<keyword evidence="5 7" id="KW-1133">Transmembrane helix</keyword>
<keyword evidence="11" id="KW-1185">Reference proteome</keyword>
<dbReference type="GO" id="GO:0045454">
    <property type="term" value="P:cell redox homeostasis"/>
    <property type="evidence" value="ECO:0007669"/>
    <property type="project" value="InterPro"/>
</dbReference>
<keyword evidence="3" id="KW-0547">Nucleotide-binding</keyword>
<dbReference type="PROSITE" id="PS50893">
    <property type="entry name" value="ABC_TRANSPORTER_2"/>
    <property type="match status" value="1"/>
</dbReference>
<evidence type="ECO:0000259" key="8">
    <source>
        <dbReference type="PROSITE" id="PS50893"/>
    </source>
</evidence>
<feature type="transmembrane region" description="Helical" evidence="7">
    <location>
        <begin position="142"/>
        <end position="164"/>
    </location>
</feature>
<dbReference type="PANTHER" id="PTHR24221">
    <property type="entry name" value="ATP-BINDING CASSETTE SUB-FAMILY B"/>
    <property type="match status" value="1"/>
</dbReference>
<evidence type="ECO:0000256" key="6">
    <source>
        <dbReference type="ARBA" id="ARBA00023136"/>
    </source>
</evidence>
<keyword evidence="6 7" id="KW-0472">Membrane</keyword>
<feature type="transmembrane region" description="Helical" evidence="7">
    <location>
        <begin position="24"/>
        <end position="44"/>
    </location>
</feature>
<dbReference type="InterPro" id="IPR036640">
    <property type="entry name" value="ABC1_TM_sf"/>
</dbReference>
<dbReference type="SUPFAM" id="SSF90123">
    <property type="entry name" value="ABC transporter transmembrane region"/>
    <property type="match status" value="1"/>
</dbReference>
<dbReference type="InterPro" id="IPR003439">
    <property type="entry name" value="ABC_transporter-like_ATP-bd"/>
</dbReference>
<evidence type="ECO:0000256" key="4">
    <source>
        <dbReference type="ARBA" id="ARBA00022840"/>
    </source>
</evidence>
<evidence type="ECO:0000313" key="11">
    <source>
        <dbReference type="Proteomes" id="UP000249688"/>
    </source>
</evidence>
<dbReference type="InterPro" id="IPR027417">
    <property type="entry name" value="P-loop_NTPase"/>
</dbReference>
<dbReference type="InterPro" id="IPR039421">
    <property type="entry name" value="Type_1_exporter"/>
</dbReference>
<dbReference type="GO" id="GO:0034040">
    <property type="term" value="F:ATPase-coupled lipid transmembrane transporter activity"/>
    <property type="evidence" value="ECO:0007669"/>
    <property type="project" value="TreeGrafter"/>
</dbReference>
<dbReference type="Proteomes" id="UP000249688">
    <property type="component" value="Unassembled WGS sequence"/>
</dbReference>